<proteinExistence type="predicted"/>
<evidence type="ECO:0008006" key="4">
    <source>
        <dbReference type="Google" id="ProtNLM"/>
    </source>
</evidence>
<keyword evidence="3" id="KW-1185">Reference proteome</keyword>
<organism evidence="2 3">
    <name type="scientific">Pontiella agarivorans</name>
    <dbReference type="NCBI Taxonomy" id="3038953"/>
    <lineage>
        <taxon>Bacteria</taxon>
        <taxon>Pseudomonadati</taxon>
        <taxon>Kiritimatiellota</taxon>
        <taxon>Kiritimatiellia</taxon>
        <taxon>Kiritimatiellales</taxon>
        <taxon>Pontiellaceae</taxon>
        <taxon>Pontiella</taxon>
    </lineage>
</organism>
<feature type="transmembrane region" description="Helical" evidence="1">
    <location>
        <begin position="12"/>
        <end position="31"/>
    </location>
</feature>
<evidence type="ECO:0000313" key="3">
    <source>
        <dbReference type="Proteomes" id="UP001290861"/>
    </source>
</evidence>
<sequence length="138" mass="15587">MIHPIDPMTLVWTRAFAVSMGLFLGVTALITGIDDQNTHRKELFYSWLLVLVNAYIGIFIANKAIKQQFGGFFVWGFLLNGIRAAVFLFVLLAIVEWQCVEVTRFVLMSKFGYMAFIAAEIYGVHVFTLRSAQLEAGE</sequence>
<comment type="caution">
    <text evidence="2">The sequence shown here is derived from an EMBL/GenBank/DDBJ whole genome shotgun (WGS) entry which is preliminary data.</text>
</comment>
<keyword evidence="1" id="KW-0812">Transmembrane</keyword>
<feature type="transmembrane region" description="Helical" evidence="1">
    <location>
        <begin position="43"/>
        <end position="61"/>
    </location>
</feature>
<name>A0ABU5MWP6_9BACT</name>
<keyword evidence="1" id="KW-1133">Transmembrane helix</keyword>
<gene>
    <name evidence="2" type="ORF">P9H32_08320</name>
</gene>
<dbReference type="RefSeq" id="WP_322608430.1">
    <property type="nucleotide sequence ID" value="NZ_JARVCO010000010.1"/>
</dbReference>
<feature type="transmembrane region" description="Helical" evidence="1">
    <location>
        <begin position="107"/>
        <end position="128"/>
    </location>
</feature>
<reference evidence="2 3" key="1">
    <citation type="journal article" date="2024" name="Appl. Environ. Microbiol.">
        <title>Pontiella agarivorans sp. nov., a novel marine anaerobic bacterium capable of degrading macroalgal polysaccharides and fixing nitrogen.</title>
        <authorList>
            <person name="Liu N."/>
            <person name="Kivenson V."/>
            <person name="Peng X."/>
            <person name="Cui Z."/>
            <person name="Lankiewicz T.S."/>
            <person name="Gosselin K.M."/>
            <person name="English C.J."/>
            <person name="Blair E.M."/>
            <person name="O'Malley M.A."/>
            <person name="Valentine D.L."/>
        </authorList>
    </citation>
    <scope>NUCLEOTIDE SEQUENCE [LARGE SCALE GENOMIC DNA]</scope>
    <source>
        <strain evidence="2 3">NLcol2</strain>
    </source>
</reference>
<evidence type="ECO:0000313" key="2">
    <source>
        <dbReference type="EMBL" id="MDZ8118632.1"/>
    </source>
</evidence>
<dbReference type="EMBL" id="JARVCO010000010">
    <property type="protein sequence ID" value="MDZ8118632.1"/>
    <property type="molecule type" value="Genomic_DNA"/>
</dbReference>
<accession>A0ABU5MWP6</accession>
<keyword evidence="1" id="KW-0472">Membrane</keyword>
<protein>
    <recommendedName>
        <fullName evidence="4">ATP synthase subunit I</fullName>
    </recommendedName>
</protein>
<dbReference type="Proteomes" id="UP001290861">
    <property type="component" value="Unassembled WGS sequence"/>
</dbReference>
<evidence type="ECO:0000256" key="1">
    <source>
        <dbReference type="SAM" id="Phobius"/>
    </source>
</evidence>
<feature type="transmembrane region" description="Helical" evidence="1">
    <location>
        <begin position="73"/>
        <end position="95"/>
    </location>
</feature>